<keyword evidence="3" id="KW-0904">Protein phosphatase</keyword>
<sequence>MDQSEILLQNLERAQSKKLNQKEFVEEFLKLKRQSTKYRADKIYPTAASEQPENIKKNRYKDILPFDHSRVNLSLITSDADSHYINANFIKGVYGPRAYIATQGPLPTTVIDFWRMIWEYEVLTVVMACMEFEMGKEAEEKKNEYVIRTLKVTLNEEIRTVHQFHYKNWPDHDVPSSIDPILELIGEIRCYQPDDSVPICIHCSAGCGRTGVICAIDYTQKLLKDGEQYELVYDAVIELFKRQIKALDAQEDSAASQVQTKHPTAKPLLTPEEDIYSLRLLTCSEQEAQDVHQRLPPEVQSEASLTSLSATGAHDSSGVPPISFGTLNFTSCRKAAAAEKRGAGDALQKHRSLEFNSISPEQLLLNLEPKGAGRRGPRGRAPLTRAASTPFVLAQRGDGWEWDGGDAKPGLSPQLPSACYSSFQVEKQNRFSAIELDHSSQDVDGSPSHGNCGQCSYPYICSAEDPYFSSPSPEEPMSPVFAKCFAEGQDAFLPSCAVSAPLQPAAASCPSARPVSYHTPLLNEERTSSPSNLSVSPQLATLPQPDDDDPPPLPERTPESFIVASESECEASEPTNRSAACCKKFYRCSGLGGQSFRNIVKRAYEMLPEKQETPDENGKTQRADSLIMKKIKKKKKKKHREDMRGKRLKMYNKEVQTVCAGLTRIDKETLSQGQCDNLEMNKESFRYLKDEQLCRLNLGMQEYRIPQGVQTPFVTHQEHSVRSSFLKTGTKFSNFIHEEHQSNGGALVLHAYMDELSFLSPVEMERFAEEFLALSFSENDKNAAYYALAIVHGAAAYLPDFLDYFAFNFPNTPVKMEILGKKDIETTTISNFHSQVNRTYCCGTYRAGPMRQISLVGAVDEEVGDYFPEFLDMLEESPFLRMTLPWGTLSSLRLQCRSQSDDGPIMWVRPGEQMIPTADMPKSPFKRRRSMNEIKNLQYLPRTSEPREVLFEDRTRAHADHVGQGFDWQSTAAVGVLKAVQFGEWSDQPRITKDVVCFHAEDFTDVVQRLQLDLHEPPVSQCVQWVDEAKLNQMRREGIRYARIQLCDNDIYFIPRNVIHQFKTVSAVCSLAWHIRLKQYHPVGETPQNAESNSSLNSSVPGKTEPEGEPQCVSVKIESEEPGIEMQLTTGVLSSSVSSISGLVQADQVAQPLPGFKIESDQQHNPQDHAGSSV</sequence>
<dbReference type="Pfam" id="PF00102">
    <property type="entry name" value="Y_phosphatase"/>
    <property type="match status" value="2"/>
</dbReference>
<dbReference type="AlphaFoldDB" id="A0ABC9XQL2"/>
<feature type="region of interest" description="Disordered" evidence="5">
    <location>
        <begin position="1154"/>
        <end position="1174"/>
    </location>
</feature>
<dbReference type="InterPro" id="IPR003595">
    <property type="entry name" value="Tyr_Pase_cat"/>
</dbReference>
<reference evidence="8 9" key="1">
    <citation type="submission" date="2024-06" db="EMBL/GenBank/DDBJ databases">
        <title>The draft genome of Grus japonensis, version 3.</title>
        <authorList>
            <person name="Nabeshima K."/>
            <person name="Suzuki S."/>
            <person name="Onuma M."/>
        </authorList>
    </citation>
    <scope>NUCLEOTIDE SEQUENCE [LARGE SCALE GENOMIC DNA]</scope>
    <source>
        <strain evidence="8 9">451A</strain>
    </source>
</reference>
<gene>
    <name evidence="8" type="ORF">GRJ2_002465900</name>
</gene>
<evidence type="ECO:0000256" key="1">
    <source>
        <dbReference type="ARBA" id="ARBA00013064"/>
    </source>
</evidence>
<comment type="caution">
    <text evidence="8">The sequence shown here is derived from an EMBL/GenBank/DDBJ whole genome shotgun (WGS) entry which is preliminary data.</text>
</comment>
<feature type="region of interest" description="Disordered" evidence="5">
    <location>
        <begin position="522"/>
        <end position="558"/>
    </location>
</feature>
<evidence type="ECO:0000256" key="2">
    <source>
        <dbReference type="ARBA" id="ARBA00022801"/>
    </source>
</evidence>
<dbReference type="InterPro" id="IPR029021">
    <property type="entry name" value="Prot-tyrosine_phosphatase-like"/>
</dbReference>
<evidence type="ECO:0000256" key="3">
    <source>
        <dbReference type="ARBA" id="ARBA00022912"/>
    </source>
</evidence>
<dbReference type="Proteomes" id="UP001623348">
    <property type="component" value="Unassembled WGS sequence"/>
</dbReference>
<keyword evidence="2" id="KW-0378">Hydrolase</keyword>
<dbReference type="EC" id="3.1.3.48" evidence="1"/>
<dbReference type="GO" id="GO:0004725">
    <property type="term" value="F:protein tyrosine phosphatase activity"/>
    <property type="evidence" value="ECO:0007669"/>
    <property type="project" value="UniProtKB-EC"/>
</dbReference>
<dbReference type="InterPro" id="IPR000242">
    <property type="entry name" value="PTP_cat"/>
</dbReference>
<dbReference type="SMART" id="SM00404">
    <property type="entry name" value="PTPc_motif"/>
    <property type="match status" value="1"/>
</dbReference>
<dbReference type="SMART" id="SM00194">
    <property type="entry name" value="PTPc"/>
    <property type="match status" value="1"/>
</dbReference>
<dbReference type="InterPro" id="IPR000387">
    <property type="entry name" value="Tyr_Pase_dom"/>
</dbReference>
<evidence type="ECO:0000256" key="5">
    <source>
        <dbReference type="SAM" id="MobiDB-lite"/>
    </source>
</evidence>
<dbReference type="PROSITE" id="PS50055">
    <property type="entry name" value="TYR_PHOSPHATASE_PTP"/>
    <property type="match status" value="1"/>
</dbReference>
<dbReference type="PANTHER" id="PTHR45983:SF1">
    <property type="entry name" value="TYROSINE-PROTEIN PHOSPHATASE NON-RECEPTOR TYPE 22"/>
    <property type="match status" value="1"/>
</dbReference>
<evidence type="ECO:0000313" key="8">
    <source>
        <dbReference type="EMBL" id="GAB0200005.1"/>
    </source>
</evidence>
<feature type="domain" description="Tyrosine-protein phosphatase" evidence="6">
    <location>
        <begin position="24"/>
        <end position="268"/>
    </location>
</feature>
<evidence type="ECO:0000256" key="4">
    <source>
        <dbReference type="ARBA" id="ARBA00034734"/>
    </source>
</evidence>
<feature type="domain" description="Tyrosine specific protein phosphatases" evidence="7">
    <location>
        <begin position="179"/>
        <end position="254"/>
    </location>
</feature>
<protein>
    <recommendedName>
        <fullName evidence="1">protein-tyrosine-phosphatase</fullName>
        <ecNumber evidence="1">3.1.3.48</ecNumber>
    </recommendedName>
</protein>
<dbReference type="InterPro" id="IPR016130">
    <property type="entry name" value="Tyr_Pase_AS"/>
</dbReference>
<dbReference type="PRINTS" id="PR00700">
    <property type="entry name" value="PRTYPHPHTASE"/>
</dbReference>
<comment type="similarity">
    <text evidence="4">Belongs to the protein-tyrosine phosphatase family. Non-receptor class 4 subfamily.</text>
</comment>
<accession>A0ABC9XQL2</accession>
<dbReference type="GO" id="GO:0005737">
    <property type="term" value="C:cytoplasm"/>
    <property type="evidence" value="ECO:0007669"/>
    <property type="project" value="UniProtKB-ARBA"/>
</dbReference>
<proteinExistence type="inferred from homology"/>
<dbReference type="PROSITE" id="PS00383">
    <property type="entry name" value="TYR_PHOSPHATASE_1"/>
    <property type="match status" value="1"/>
</dbReference>
<dbReference type="PANTHER" id="PTHR45983">
    <property type="entry name" value="TYROSINE PHOSPHATSE N18, PUTATIVE-RELATED"/>
    <property type="match status" value="1"/>
</dbReference>
<name>A0ABC9XQL2_GRUJA</name>
<dbReference type="InterPro" id="IPR047170">
    <property type="entry name" value="PTN12/18/22"/>
</dbReference>
<evidence type="ECO:0000259" key="6">
    <source>
        <dbReference type="PROSITE" id="PS50055"/>
    </source>
</evidence>
<evidence type="ECO:0000313" key="9">
    <source>
        <dbReference type="Proteomes" id="UP001623348"/>
    </source>
</evidence>
<dbReference type="EMBL" id="BAAFJT010000025">
    <property type="protein sequence ID" value="GAB0200005.1"/>
    <property type="molecule type" value="Genomic_DNA"/>
</dbReference>
<dbReference type="SUPFAM" id="SSF52799">
    <property type="entry name" value="(Phosphotyrosine protein) phosphatases II"/>
    <property type="match status" value="1"/>
</dbReference>
<feature type="region of interest" description="Disordered" evidence="5">
    <location>
        <begin position="1084"/>
        <end position="1111"/>
    </location>
</feature>
<keyword evidence="9" id="KW-1185">Reference proteome</keyword>
<dbReference type="PROSITE" id="PS50056">
    <property type="entry name" value="TYR_PHOSPHATASE_2"/>
    <property type="match status" value="1"/>
</dbReference>
<evidence type="ECO:0000259" key="7">
    <source>
        <dbReference type="PROSITE" id="PS50056"/>
    </source>
</evidence>
<dbReference type="Gene3D" id="3.90.190.10">
    <property type="entry name" value="Protein tyrosine phosphatase superfamily"/>
    <property type="match status" value="2"/>
</dbReference>
<feature type="compositionally biased region" description="Polar residues" evidence="5">
    <location>
        <begin position="1086"/>
        <end position="1101"/>
    </location>
</feature>
<organism evidence="8 9">
    <name type="scientific">Grus japonensis</name>
    <name type="common">Japanese crane</name>
    <name type="synonym">Red-crowned crane</name>
    <dbReference type="NCBI Taxonomy" id="30415"/>
    <lineage>
        <taxon>Eukaryota</taxon>
        <taxon>Metazoa</taxon>
        <taxon>Chordata</taxon>
        <taxon>Craniata</taxon>
        <taxon>Vertebrata</taxon>
        <taxon>Euteleostomi</taxon>
        <taxon>Archelosauria</taxon>
        <taxon>Archosauria</taxon>
        <taxon>Dinosauria</taxon>
        <taxon>Saurischia</taxon>
        <taxon>Theropoda</taxon>
        <taxon>Coelurosauria</taxon>
        <taxon>Aves</taxon>
        <taxon>Neognathae</taxon>
        <taxon>Neoaves</taxon>
        <taxon>Gruiformes</taxon>
        <taxon>Gruidae</taxon>
        <taxon>Grus</taxon>
    </lineage>
</organism>